<evidence type="ECO:0000313" key="7">
    <source>
        <dbReference type="EMBL" id="SFW27006.1"/>
    </source>
</evidence>
<dbReference type="Pfam" id="PF00355">
    <property type="entry name" value="Rieske"/>
    <property type="match status" value="1"/>
</dbReference>
<keyword evidence="1" id="KW-0001">2Fe-2S</keyword>
<dbReference type="GO" id="GO:0051537">
    <property type="term" value="F:2 iron, 2 sulfur cluster binding"/>
    <property type="evidence" value="ECO:0007669"/>
    <property type="project" value="UniProtKB-KW"/>
</dbReference>
<keyword evidence="2" id="KW-0479">Metal-binding</keyword>
<proteinExistence type="predicted"/>
<dbReference type="PROSITE" id="PS51296">
    <property type="entry name" value="RIESKE"/>
    <property type="match status" value="1"/>
</dbReference>
<dbReference type="PANTHER" id="PTHR10134">
    <property type="entry name" value="CYTOCHROME B-C1 COMPLEX SUBUNIT RIESKE, MITOCHONDRIAL"/>
    <property type="match status" value="1"/>
</dbReference>
<organism evidence="7 8">
    <name type="scientific">Sinomicrobium oceani</name>
    <dbReference type="NCBI Taxonomy" id="1150368"/>
    <lineage>
        <taxon>Bacteria</taxon>
        <taxon>Pseudomonadati</taxon>
        <taxon>Bacteroidota</taxon>
        <taxon>Flavobacteriia</taxon>
        <taxon>Flavobacteriales</taxon>
        <taxon>Flavobacteriaceae</taxon>
        <taxon>Sinomicrobium</taxon>
    </lineage>
</organism>
<keyword evidence="7" id="KW-0223">Dioxygenase</keyword>
<evidence type="ECO:0000256" key="4">
    <source>
        <dbReference type="ARBA" id="ARBA00023014"/>
    </source>
</evidence>
<evidence type="ECO:0000256" key="3">
    <source>
        <dbReference type="ARBA" id="ARBA00023004"/>
    </source>
</evidence>
<feature type="domain" description="Rieske" evidence="6">
    <location>
        <begin position="61"/>
        <end position="143"/>
    </location>
</feature>
<keyword evidence="8" id="KW-1185">Reference proteome</keyword>
<keyword evidence="4" id="KW-0411">Iron-sulfur</keyword>
<gene>
    <name evidence="7" type="ORF">SAMN02927921_00872</name>
</gene>
<dbReference type="OrthoDB" id="165343at2"/>
<dbReference type="GO" id="GO:0051213">
    <property type="term" value="F:dioxygenase activity"/>
    <property type="evidence" value="ECO:0007669"/>
    <property type="project" value="UniProtKB-KW"/>
</dbReference>
<keyword evidence="3" id="KW-0408">Iron</keyword>
<evidence type="ECO:0000256" key="5">
    <source>
        <dbReference type="ARBA" id="ARBA00023157"/>
    </source>
</evidence>
<dbReference type="GO" id="GO:0046872">
    <property type="term" value="F:metal ion binding"/>
    <property type="evidence" value="ECO:0007669"/>
    <property type="project" value="UniProtKB-KW"/>
</dbReference>
<dbReference type="SUPFAM" id="SSF50022">
    <property type="entry name" value="ISP domain"/>
    <property type="match status" value="1"/>
</dbReference>
<keyword evidence="5" id="KW-1015">Disulfide bond</keyword>
<evidence type="ECO:0000256" key="2">
    <source>
        <dbReference type="ARBA" id="ARBA00022723"/>
    </source>
</evidence>
<dbReference type="InterPro" id="IPR014349">
    <property type="entry name" value="Rieske_Fe-S_prot"/>
</dbReference>
<evidence type="ECO:0000256" key="1">
    <source>
        <dbReference type="ARBA" id="ARBA00022714"/>
    </source>
</evidence>
<dbReference type="InterPro" id="IPR017941">
    <property type="entry name" value="Rieske_2Fe-2S"/>
</dbReference>
<reference evidence="7 8" key="1">
    <citation type="submission" date="2016-11" db="EMBL/GenBank/DDBJ databases">
        <authorList>
            <person name="Jaros S."/>
            <person name="Januszkiewicz K."/>
            <person name="Wedrychowicz H."/>
        </authorList>
    </citation>
    <scope>NUCLEOTIDE SEQUENCE [LARGE SCALE GENOMIC DNA]</scope>
    <source>
        <strain evidence="7 8">CGMCC 1.12145</strain>
    </source>
</reference>
<accession>A0A1K1MYB8</accession>
<keyword evidence="7" id="KW-0560">Oxidoreductase</keyword>
<dbReference type="InterPro" id="IPR036922">
    <property type="entry name" value="Rieske_2Fe-2S_sf"/>
</dbReference>
<sequence>MHRKEFLKTCGYGCLGLLGAASLLESCAGTKYLHVPLEGEFLNLPLDAFVFIKKEKKEFRKYVVVYNDWLQYPVCVYRFSDTEYQALLMKCTHQGTELQVFGDRIQCPAHGSEFTNTGAVQNGPADAPLRTFPVQVEETVLKINLK</sequence>
<dbReference type="STRING" id="1150368.SAMN02927921_00872"/>
<evidence type="ECO:0000259" key="6">
    <source>
        <dbReference type="PROSITE" id="PS51296"/>
    </source>
</evidence>
<name>A0A1K1MYB8_9FLAO</name>
<protein>
    <submittedName>
        <fullName evidence="7">Ferredoxin subunit of nitrite reductase or a ring-hydroxylating dioxygenase</fullName>
    </submittedName>
</protein>
<dbReference type="RefSeq" id="WP_072316131.1">
    <property type="nucleotide sequence ID" value="NZ_FPJE01000003.1"/>
</dbReference>
<evidence type="ECO:0000313" key="8">
    <source>
        <dbReference type="Proteomes" id="UP000182248"/>
    </source>
</evidence>
<dbReference type="Proteomes" id="UP000182248">
    <property type="component" value="Unassembled WGS sequence"/>
</dbReference>
<dbReference type="AlphaFoldDB" id="A0A1K1MYB8"/>
<dbReference type="Gene3D" id="2.102.10.10">
    <property type="entry name" value="Rieske [2Fe-2S] iron-sulphur domain"/>
    <property type="match status" value="1"/>
</dbReference>
<dbReference type="EMBL" id="FPJE01000003">
    <property type="protein sequence ID" value="SFW27006.1"/>
    <property type="molecule type" value="Genomic_DNA"/>
</dbReference>
<dbReference type="CDD" id="cd03467">
    <property type="entry name" value="Rieske"/>
    <property type="match status" value="1"/>
</dbReference>